<keyword evidence="2" id="KW-0539">Nucleus</keyword>
<dbReference type="InterPro" id="IPR000953">
    <property type="entry name" value="Chromo/chromo_shadow_dom"/>
</dbReference>
<dbReference type="Gene3D" id="2.40.50.40">
    <property type="match status" value="1"/>
</dbReference>
<gene>
    <name evidence="5" type="ORF">FOZ63_022646</name>
</gene>
<evidence type="ECO:0000256" key="1">
    <source>
        <dbReference type="ARBA" id="ARBA00004123"/>
    </source>
</evidence>
<feature type="non-terminal residue" evidence="5">
    <location>
        <position position="1"/>
    </location>
</feature>
<feature type="domain" description="Chromo" evidence="4">
    <location>
        <begin position="399"/>
        <end position="459"/>
    </location>
</feature>
<evidence type="ECO:0000256" key="2">
    <source>
        <dbReference type="ARBA" id="ARBA00023242"/>
    </source>
</evidence>
<protein>
    <recommendedName>
        <fullName evidence="4">Chromo domain-containing protein</fullName>
    </recommendedName>
</protein>
<reference evidence="5 6" key="1">
    <citation type="submission" date="2020-04" db="EMBL/GenBank/DDBJ databases">
        <title>Perkinsus olseni comparative genomics.</title>
        <authorList>
            <person name="Bogema D.R."/>
        </authorList>
    </citation>
    <scope>NUCLEOTIDE SEQUENCE [LARGE SCALE GENOMIC DNA]</scope>
    <source>
        <strain evidence="5 6">ATCC PRA-207</strain>
    </source>
</reference>
<dbReference type="InterPro" id="IPR051219">
    <property type="entry name" value="Heterochromatin_chromo-domain"/>
</dbReference>
<dbReference type="Pfam" id="PF00385">
    <property type="entry name" value="Chromo"/>
    <property type="match status" value="1"/>
</dbReference>
<feature type="region of interest" description="Disordered" evidence="3">
    <location>
        <begin position="269"/>
        <end position="319"/>
    </location>
</feature>
<evidence type="ECO:0000259" key="4">
    <source>
        <dbReference type="PROSITE" id="PS50013"/>
    </source>
</evidence>
<evidence type="ECO:0000313" key="6">
    <source>
        <dbReference type="Proteomes" id="UP000553632"/>
    </source>
</evidence>
<dbReference type="AlphaFoldDB" id="A0A7J6UI35"/>
<evidence type="ECO:0000256" key="3">
    <source>
        <dbReference type="SAM" id="MobiDB-lite"/>
    </source>
</evidence>
<dbReference type="InterPro" id="IPR016197">
    <property type="entry name" value="Chromo-like_dom_sf"/>
</dbReference>
<keyword evidence="6" id="KW-1185">Reference proteome</keyword>
<comment type="caution">
    <text evidence="5">The sequence shown here is derived from an EMBL/GenBank/DDBJ whole genome shotgun (WGS) entry which is preliminary data.</text>
</comment>
<dbReference type="SUPFAM" id="SSF54160">
    <property type="entry name" value="Chromo domain-like"/>
    <property type="match status" value="1"/>
</dbReference>
<dbReference type="InterPro" id="IPR023780">
    <property type="entry name" value="Chromo_domain"/>
</dbReference>
<feature type="compositionally biased region" description="Basic residues" evidence="3">
    <location>
        <begin position="451"/>
        <end position="464"/>
    </location>
</feature>
<dbReference type="PROSITE" id="PS50013">
    <property type="entry name" value="CHROMO_2"/>
    <property type="match status" value="1"/>
</dbReference>
<feature type="region of interest" description="Disordered" evidence="3">
    <location>
        <begin position="175"/>
        <end position="197"/>
    </location>
</feature>
<dbReference type="Proteomes" id="UP000553632">
    <property type="component" value="Unassembled WGS sequence"/>
</dbReference>
<name>A0A7J6UI35_PEROL</name>
<proteinExistence type="predicted"/>
<organism evidence="5 6">
    <name type="scientific">Perkinsus olseni</name>
    <name type="common">Perkinsus atlanticus</name>
    <dbReference type="NCBI Taxonomy" id="32597"/>
    <lineage>
        <taxon>Eukaryota</taxon>
        <taxon>Sar</taxon>
        <taxon>Alveolata</taxon>
        <taxon>Perkinsozoa</taxon>
        <taxon>Perkinsea</taxon>
        <taxon>Perkinsida</taxon>
        <taxon>Perkinsidae</taxon>
        <taxon>Perkinsus</taxon>
    </lineage>
</organism>
<dbReference type="PROSITE" id="PS00598">
    <property type="entry name" value="CHROMO_1"/>
    <property type="match status" value="1"/>
</dbReference>
<sequence length="505" mass="56496">ENYMPIPEIRQLLGQALSKHKNLKIILTMEDGATPAEAAVRDQALMQPIQTISVAYKVVCFQLPPLQPLDAAMLFARRVHRPLYESDIRITTQAMLEEFDAAGGERTGSDARVLRLNDSESEGLSNLARLAKHPVLVRLRGNPGRIIEAAALVGPQTPTLLHIMPAVRELLGFGKGAPNGERSSHMRRKSEGTPGTKTSRVGICYDFARNEWVARYGVTIETFPLIPGQLDAKLPKFEAAFEMAAQWFNKQCEIHRRRASLLNEQAAQSVENERGLSGQAEKRPNSTAGVHSKTKKPKAVAPKDLSRPEDRQEKENSRLVEDTIMEGPLLFDSISNVHDYRNDGVDEEYQVSGKSRGHLHRKVWIKISQCSAKKDEDTLRAFRDKLLEDDAGSDSESIYELERIEGYKKWGKKEEFFVKWRGYSSAENTWEPLKNLTGVSIEEIEEARQKYSAKKAAPKRGSRKNGKDAQSSDTHSHVESELDAPDSLGGADDSPAAWWDNFVAQ</sequence>
<dbReference type="CDD" id="cd00024">
    <property type="entry name" value="CD_CSD"/>
    <property type="match status" value="1"/>
</dbReference>
<comment type="subcellular location">
    <subcellularLocation>
        <location evidence="1">Nucleus</location>
    </subcellularLocation>
</comment>
<evidence type="ECO:0000313" key="5">
    <source>
        <dbReference type="EMBL" id="KAF4756875.1"/>
    </source>
</evidence>
<dbReference type="PANTHER" id="PTHR22812">
    <property type="entry name" value="CHROMOBOX PROTEIN"/>
    <property type="match status" value="1"/>
</dbReference>
<dbReference type="SMART" id="SM00298">
    <property type="entry name" value="CHROMO"/>
    <property type="match status" value="1"/>
</dbReference>
<dbReference type="EMBL" id="JABANO010003354">
    <property type="protein sequence ID" value="KAF4756875.1"/>
    <property type="molecule type" value="Genomic_DNA"/>
</dbReference>
<feature type="region of interest" description="Disordered" evidence="3">
    <location>
        <begin position="448"/>
        <end position="505"/>
    </location>
</feature>
<dbReference type="GO" id="GO:0005634">
    <property type="term" value="C:nucleus"/>
    <property type="evidence" value="ECO:0007669"/>
    <property type="project" value="UniProtKB-SubCell"/>
</dbReference>
<accession>A0A7J6UI35</accession>
<feature type="compositionally biased region" description="Basic and acidic residues" evidence="3">
    <location>
        <begin position="304"/>
        <end position="319"/>
    </location>
</feature>
<dbReference type="InterPro" id="IPR023779">
    <property type="entry name" value="Chromodomain_CS"/>
</dbReference>